<reference evidence="1 2" key="1">
    <citation type="submission" date="2023-07" db="EMBL/GenBank/DDBJ databases">
        <title>Sequencing the genomes of 1000 actinobacteria strains.</title>
        <authorList>
            <person name="Klenk H.-P."/>
        </authorList>
    </citation>
    <scope>NUCLEOTIDE SEQUENCE [LARGE SCALE GENOMIC DNA]</scope>
    <source>
        <strain evidence="1 2">DSM 44109</strain>
    </source>
</reference>
<organism evidence="1 2">
    <name type="scientific">Streptosporangium brasiliense</name>
    <dbReference type="NCBI Taxonomy" id="47480"/>
    <lineage>
        <taxon>Bacteria</taxon>
        <taxon>Bacillati</taxon>
        <taxon>Actinomycetota</taxon>
        <taxon>Actinomycetes</taxon>
        <taxon>Streptosporangiales</taxon>
        <taxon>Streptosporangiaceae</taxon>
        <taxon>Streptosporangium</taxon>
    </lineage>
</organism>
<dbReference type="EMBL" id="JAUSRB010000002">
    <property type="protein sequence ID" value="MDP9863913.1"/>
    <property type="molecule type" value="Genomic_DNA"/>
</dbReference>
<gene>
    <name evidence="1" type="ORF">J2S55_003179</name>
</gene>
<sequence length="97" mass="10791">MDNSRAVPLAEGTYPQQQYLHLVRLAWDLRWLGVGVRVELAPSQEPCLVVSRAAGPVRVLALLRGGRWVYSWGRGRNQWIAALSEDAAPTIRKVAAE</sequence>
<comment type="caution">
    <text evidence="1">The sequence shown here is derived from an EMBL/GenBank/DDBJ whole genome shotgun (WGS) entry which is preliminary data.</text>
</comment>
<accession>A0ABT9R3U0</accession>
<name>A0ABT9R3U0_9ACTN</name>
<evidence type="ECO:0000313" key="1">
    <source>
        <dbReference type="EMBL" id="MDP9863913.1"/>
    </source>
</evidence>
<protein>
    <submittedName>
        <fullName evidence="1">Uncharacterized protein</fullName>
    </submittedName>
</protein>
<proteinExistence type="predicted"/>
<dbReference type="Proteomes" id="UP001230426">
    <property type="component" value="Unassembled WGS sequence"/>
</dbReference>
<evidence type="ECO:0000313" key="2">
    <source>
        <dbReference type="Proteomes" id="UP001230426"/>
    </source>
</evidence>
<keyword evidence="2" id="KW-1185">Reference proteome</keyword>